<feature type="signal peptide" evidence="1">
    <location>
        <begin position="1"/>
        <end position="24"/>
    </location>
</feature>
<protein>
    <recommendedName>
        <fullName evidence="2">Pectinesterase inhibitor domain-containing protein</fullName>
    </recommendedName>
</protein>
<gene>
    <name evidence="3" type="ORF">V6N11_000095</name>
</gene>
<dbReference type="Proteomes" id="UP001396334">
    <property type="component" value="Unassembled WGS sequence"/>
</dbReference>
<dbReference type="SUPFAM" id="SSF101148">
    <property type="entry name" value="Plant invertase/pectin methylesterase inhibitor"/>
    <property type="match status" value="1"/>
</dbReference>
<keyword evidence="4" id="KW-1185">Reference proteome</keyword>
<organism evidence="3 4">
    <name type="scientific">Hibiscus sabdariffa</name>
    <name type="common">roselle</name>
    <dbReference type="NCBI Taxonomy" id="183260"/>
    <lineage>
        <taxon>Eukaryota</taxon>
        <taxon>Viridiplantae</taxon>
        <taxon>Streptophyta</taxon>
        <taxon>Embryophyta</taxon>
        <taxon>Tracheophyta</taxon>
        <taxon>Spermatophyta</taxon>
        <taxon>Magnoliopsida</taxon>
        <taxon>eudicotyledons</taxon>
        <taxon>Gunneridae</taxon>
        <taxon>Pentapetalae</taxon>
        <taxon>rosids</taxon>
        <taxon>malvids</taxon>
        <taxon>Malvales</taxon>
        <taxon>Malvaceae</taxon>
        <taxon>Malvoideae</taxon>
        <taxon>Hibiscus</taxon>
    </lineage>
</organism>
<sequence length="176" mass="19701">MVFKASALCTIAILLFLFSTSLYPASVFNSESIFKLTLTCRFLQIHLTLQQVRHHSRLCRVSGYQSLLNAHSILGSIKYFLRLHSTSCLGTTRALQDCLFLVEVNVDFLSHTLEQIKSDRLNTFMADDLHCLLSAVLTNVQICVKGLEAIPPASSCKHGLSVSFTFQARLGSWIYI</sequence>
<evidence type="ECO:0000256" key="1">
    <source>
        <dbReference type="SAM" id="SignalP"/>
    </source>
</evidence>
<evidence type="ECO:0000259" key="2">
    <source>
        <dbReference type="Pfam" id="PF04043"/>
    </source>
</evidence>
<name>A0ABR2NNS1_9ROSI</name>
<feature type="domain" description="Pectinesterase inhibitor" evidence="2">
    <location>
        <begin position="55"/>
        <end position="150"/>
    </location>
</feature>
<dbReference type="InterPro" id="IPR006501">
    <property type="entry name" value="Pectinesterase_inhib_dom"/>
</dbReference>
<accession>A0ABR2NNS1</accession>
<dbReference type="InterPro" id="IPR035513">
    <property type="entry name" value="Invertase/methylesterase_inhib"/>
</dbReference>
<dbReference type="EMBL" id="JBBPBN010000116">
    <property type="protein sequence ID" value="KAK8977768.1"/>
    <property type="molecule type" value="Genomic_DNA"/>
</dbReference>
<feature type="chain" id="PRO_5047443124" description="Pectinesterase inhibitor domain-containing protein" evidence="1">
    <location>
        <begin position="25"/>
        <end position="176"/>
    </location>
</feature>
<evidence type="ECO:0000313" key="4">
    <source>
        <dbReference type="Proteomes" id="UP001396334"/>
    </source>
</evidence>
<dbReference type="Gene3D" id="1.20.140.40">
    <property type="entry name" value="Invertase/pectin methylesterase inhibitor family protein"/>
    <property type="match status" value="1"/>
</dbReference>
<dbReference type="Pfam" id="PF04043">
    <property type="entry name" value="PMEI"/>
    <property type="match status" value="1"/>
</dbReference>
<proteinExistence type="predicted"/>
<keyword evidence="1" id="KW-0732">Signal</keyword>
<comment type="caution">
    <text evidence="3">The sequence shown here is derived from an EMBL/GenBank/DDBJ whole genome shotgun (WGS) entry which is preliminary data.</text>
</comment>
<evidence type="ECO:0000313" key="3">
    <source>
        <dbReference type="EMBL" id="KAK8977768.1"/>
    </source>
</evidence>
<reference evidence="3 4" key="1">
    <citation type="journal article" date="2024" name="G3 (Bethesda)">
        <title>Genome assembly of Hibiscus sabdariffa L. provides insights into metabolisms of medicinal natural products.</title>
        <authorList>
            <person name="Kim T."/>
        </authorList>
    </citation>
    <scope>NUCLEOTIDE SEQUENCE [LARGE SCALE GENOMIC DNA]</scope>
    <source>
        <strain evidence="3">TK-2024</strain>
        <tissue evidence="3">Old leaves</tissue>
    </source>
</reference>